<feature type="chain" id="PRO_5001818415" evidence="1">
    <location>
        <begin position="24"/>
        <end position="453"/>
    </location>
</feature>
<accession>A0A087ABB1</accession>
<dbReference type="Proteomes" id="UP000029072">
    <property type="component" value="Unassembled WGS sequence"/>
</dbReference>
<dbReference type="OrthoDB" id="2515046at2"/>
<evidence type="ECO:0000313" key="3">
    <source>
        <dbReference type="Proteomes" id="UP000029072"/>
    </source>
</evidence>
<sequence>MKFTAMKKTVALAGAAAMLVSVAACGGSSNTGSSSTGSSSDKKIELTVWSWDSTLPRTVEGFEKANPNIKVKVTNAGTNKDEYNALSNAIEGGSGAPDIAQIEYYALPEYVIRGYLENLSDYGASDFSDFYTPGTWASVNINDGVYALPMDSGPMAWFYNKEVFDKAGVDATQVKTWDQFYEAAKKIKAAGSYITSDSGDAGFFDSMTWLAGAKPFSTSKDGKTVSIDLTGDSKVKEFTDFWQKMIDEGLIDTKTVGWTDDWNKGLDDGSIASLLTGAWMPYNLLSGAPNGEGKWRIAQMPTADGSETNSENGGSSLAVIKSDDKDKVAAAYKFMEYACHNAEGIKTRVDGGAFPADNDTLKSSDFLGMTALTDSDGKAHEYFGGQKFNEELAKAAANVSTGYQFLPIEVYARGKFGDFVGDAYTGKGKLADGIAAWQKDLKSYAEGQGYTVK</sequence>
<dbReference type="InterPro" id="IPR050490">
    <property type="entry name" value="Bact_solute-bd_prot1"/>
</dbReference>
<feature type="signal peptide" evidence="1">
    <location>
        <begin position="1"/>
        <end position="23"/>
    </location>
</feature>
<name>A0A087ABB1_9BIFI</name>
<dbReference type="EMBL" id="JGYS01000003">
    <property type="protein sequence ID" value="KFI56061.1"/>
    <property type="molecule type" value="Genomic_DNA"/>
</dbReference>
<gene>
    <name evidence="2" type="ORF">BCAL_0428</name>
</gene>
<dbReference type="InterPro" id="IPR006059">
    <property type="entry name" value="SBP"/>
</dbReference>
<keyword evidence="1" id="KW-0732">Signal</keyword>
<comment type="caution">
    <text evidence="2">The sequence shown here is derived from an EMBL/GenBank/DDBJ whole genome shotgun (WGS) entry which is preliminary data.</text>
</comment>
<dbReference type="eggNOG" id="COG1653">
    <property type="taxonomic scope" value="Bacteria"/>
</dbReference>
<dbReference type="AlphaFoldDB" id="A0A087ABB1"/>
<dbReference type="STRING" id="1437609.BCAL_0428"/>
<dbReference type="Gene3D" id="3.40.190.10">
    <property type="entry name" value="Periplasmic binding protein-like II"/>
    <property type="match status" value="1"/>
</dbReference>
<dbReference type="PANTHER" id="PTHR43649:SF14">
    <property type="entry name" value="BLR3389 PROTEIN"/>
    <property type="match status" value="1"/>
</dbReference>
<organism evidence="2 3">
    <name type="scientific">Bifidobacterium callitrichos DSM 23973</name>
    <dbReference type="NCBI Taxonomy" id="1437609"/>
    <lineage>
        <taxon>Bacteria</taxon>
        <taxon>Bacillati</taxon>
        <taxon>Actinomycetota</taxon>
        <taxon>Actinomycetes</taxon>
        <taxon>Bifidobacteriales</taxon>
        <taxon>Bifidobacteriaceae</taxon>
        <taxon>Bifidobacterium</taxon>
    </lineage>
</organism>
<evidence type="ECO:0000256" key="1">
    <source>
        <dbReference type="SAM" id="SignalP"/>
    </source>
</evidence>
<dbReference type="SUPFAM" id="SSF53850">
    <property type="entry name" value="Periplasmic binding protein-like II"/>
    <property type="match status" value="1"/>
</dbReference>
<dbReference type="PANTHER" id="PTHR43649">
    <property type="entry name" value="ARABINOSE-BINDING PROTEIN-RELATED"/>
    <property type="match status" value="1"/>
</dbReference>
<proteinExistence type="predicted"/>
<reference evidence="2 3" key="1">
    <citation type="submission" date="2014-03" db="EMBL/GenBank/DDBJ databases">
        <title>Genomics of Bifidobacteria.</title>
        <authorList>
            <person name="Ventura M."/>
            <person name="Milani C."/>
            <person name="Lugli G.A."/>
        </authorList>
    </citation>
    <scope>NUCLEOTIDE SEQUENCE [LARGE SCALE GENOMIC DNA]</scope>
    <source>
        <strain evidence="2 3">DSM 23973</strain>
    </source>
</reference>
<dbReference type="RefSeq" id="WP_043166809.1">
    <property type="nucleotide sequence ID" value="NZ_JDUV01000017.1"/>
</dbReference>
<dbReference type="Pfam" id="PF01547">
    <property type="entry name" value="SBP_bac_1"/>
    <property type="match status" value="1"/>
</dbReference>
<dbReference type="PROSITE" id="PS51257">
    <property type="entry name" value="PROKAR_LIPOPROTEIN"/>
    <property type="match status" value="1"/>
</dbReference>
<evidence type="ECO:0000313" key="2">
    <source>
        <dbReference type="EMBL" id="KFI56061.1"/>
    </source>
</evidence>
<protein>
    <submittedName>
        <fullName evidence="2">ABC transporter substrate-binding protein</fullName>
    </submittedName>
</protein>